<dbReference type="AlphaFoldDB" id="F0H6Q8"/>
<comment type="caution">
    <text evidence="1">The sequence shown here is derived from an EMBL/GenBank/DDBJ whole genome shotgun (WGS) entry which is preliminary data.</text>
</comment>
<dbReference type="EMBL" id="AEXO01000064">
    <property type="protein sequence ID" value="EGC86529.1"/>
    <property type="molecule type" value="Genomic_DNA"/>
</dbReference>
<dbReference type="Proteomes" id="UP000003155">
    <property type="component" value="Unassembled WGS sequence"/>
</dbReference>
<accession>F0H6Q8</accession>
<keyword evidence="2" id="KW-1185">Reference proteome</keyword>
<proteinExistence type="predicted"/>
<protein>
    <submittedName>
        <fullName evidence="1">Uncharacterized protein</fullName>
    </submittedName>
</protein>
<evidence type="ECO:0000313" key="2">
    <source>
        <dbReference type="Proteomes" id="UP000003155"/>
    </source>
</evidence>
<evidence type="ECO:0000313" key="1">
    <source>
        <dbReference type="EMBL" id="EGC86529.1"/>
    </source>
</evidence>
<organism evidence="1 2">
    <name type="scientific">Prevotella denticola CRIS 18C-A</name>
    <dbReference type="NCBI Taxonomy" id="944557"/>
    <lineage>
        <taxon>Bacteria</taxon>
        <taxon>Pseudomonadati</taxon>
        <taxon>Bacteroidota</taxon>
        <taxon>Bacteroidia</taxon>
        <taxon>Bacteroidales</taxon>
        <taxon>Prevotellaceae</taxon>
        <taxon>Prevotella</taxon>
    </lineage>
</organism>
<gene>
    <name evidence="1" type="ORF">HMPREF9303_1876</name>
</gene>
<name>F0H6Q8_9BACT</name>
<sequence length="60" mass="6432">MRLSVKDGKPMKKGCQEGYAVGEISLHSELFSICFLPLLPALETRGMSAGFAANAFLPSD</sequence>
<reference evidence="1 2" key="1">
    <citation type="submission" date="2011-02" db="EMBL/GenBank/DDBJ databases">
        <authorList>
            <person name="Durkin A.S."/>
            <person name="Madupu R."/>
            <person name="Torralba M."/>
            <person name="Gillis M."/>
            <person name="Methe B."/>
            <person name="Sutton G."/>
            <person name="Nelson K.E."/>
        </authorList>
    </citation>
    <scope>NUCLEOTIDE SEQUENCE [LARGE SCALE GENOMIC DNA]</scope>
    <source>
        <strain evidence="1 2">CRIS 18C-A</strain>
    </source>
</reference>